<dbReference type="InterPro" id="IPR005709">
    <property type="entry name" value="Ribosomal_uS4_bac-type"/>
</dbReference>
<evidence type="ECO:0000259" key="10">
    <source>
        <dbReference type="SMART" id="SM00363"/>
    </source>
</evidence>
<feature type="region of interest" description="Disordered" evidence="9">
    <location>
        <begin position="26"/>
        <end position="54"/>
    </location>
</feature>
<comment type="subunit">
    <text evidence="7">Part of the 30S ribosomal subunit. Contacts protein S5. The interaction surface between S4 and S5 is involved in control of translational fidelity.</text>
</comment>
<name>A0A1G2BHC8_9BACT</name>
<dbReference type="InterPro" id="IPR002942">
    <property type="entry name" value="S4_RNA-bd"/>
</dbReference>
<dbReference type="HAMAP" id="MF_01306_B">
    <property type="entry name" value="Ribosomal_uS4_B"/>
    <property type="match status" value="1"/>
</dbReference>
<dbReference type="GO" id="GO:0019843">
    <property type="term" value="F:rRNA binding"/>
    <property type="evidence" value="ECO:0007669"/>
    <property type="project" value="UniProtKB-UniRule"/>
</dbReference>
<dbReference type="PROSITE" id="PS00632">
    <property type="entry name" value="RIBOSOMAL_S4"/>
    <property type="match status" value="1"/>
</dbReference>
<evidence type="ECO:0000256" key="6">
    <source>
        <dbReference type="ARBA" id="ARBA00035254"/>
    </source>
</evidence>
<evidence type="ECO:0000256" key="4">
    <source>
        <dbReference type="ARBA" id="ARBA00022980"/>
    </source>
</evidence>
<dbReference type="Proteomes" id="UP000178849">
    <property type="component" value="Unassembled WGS sequence"/>
</dbReference>
<evidence type="ECO:0000256" key="3">
    <source>
        <dbReference type="ARBA" id="ARBA00022884"/>
    </source>
</evidence>
<keyword evidence="5 7" id="KW-0687">Ribonucleoprotein</keyword>
<dbReference type="InterPro" id="IPR022801">
    <property type="entry name" value="Ribosomal_uS4"/>
</dbReference>
<evidence type="ECO:0000256" key="8">
    <source>
        <dbReference type="RuleBase" id="RU003699"/>
    </source>
</evidence>
<evidence type="ECO:0000259" key="11">
    <source>
        <dbReference type="SMART" id="SM01390"/>
    </source>
</evidence>
<reference evidence="12 13" key="1">
    <citation type="journal article" date="2016" name="Nat. Commun.">
        <title>Thousands of microbial genomes shed light on interconnected biogeochemical processes in an aquifer system.</title>
        <authorList>
            <person name="Anantharaman K."/>
            <person name="Brown C.T."/>
            <person name="Hug L.A."/>
            <person name="Sharon I."/>
            <person name="Castelle C.J."/>
            <person name="Probst A.J."/>
            <person name="Thomas B.C."/>
            <person name="Singh A."/>
            <person name="Wilkins M.J."/>
            <person name="Karaoz U."/>
            <person name="Brodie E.L."/>
            <person name="Williams K.H."/>
            <person name="Hubbard S.S."/>
            <person name="Banfield J.F."/>
        </authorList>
    </citation>
    <scope>NUCLEOTIDE SEQUENCE [LARGE SCALE GENOMIC DNA]</scope>
</reference>
<dbReference type="AlphaFoldDB" id="A0A1G2BHC8"/>
<proteinExistence type="inferred from homology"/>
<dbReference type="InterPro" id="IPR018079">
    <property type="entry name" value="Ribosomal_uS4_CS"/>
</dbReference>
<dbReference type="FunFam" id="3.10.290.10:FF:000001">
    <property type="entry name" value="30S ribosomal protein S4"/>
    <property type="match status" value="1"/>
</dbReference>
<evidence type="ECO:0000313" key="13">
    <source>
        <dbReference type="Proteomes" id="UP000178849"/>
    </source>
</evidence>
<evidence type="ECO:0000256" key="5">
    <source>
        <dbReference type="ARBA" id="ARBA00023274"/>
    </source>
</evidence>
<comment type="function">
    <text evidence="7">With S5 and S12 plays an important role in translational accuracy.</text>
</comment>
<dbReference type="GO" id="GO:0006412">
    <property type="term" value="P:translation"/>
    <property type="evidence" value="ECO:0007669"/>
    <property type="project" value="UniProtKB-UniRule"/>
</dbReference>
<dbReference type="CDD" id="cd00165">
    <property type="entry name" value="S4"/>
    <property type="match status" value="1"/>
</dbReference>
<evidence type="ECO:0000256" key="1">
    <source>
        <dbReference type="ARBA" id="ARBA00007465"/>
    </source>
</evidence>
<evidence type="ECO:0000256" key="2">
    <source>
        <dbReference type="ARBA" id="ARBA00022730"/>
    </source>
</evidence>
<dbReference type="InterPro" id="IPR001912">
    <property type="entry name" value="Ribosomal_uS4_N"/>
</dbReference>
<dbReference type="Pfam" id="PF01479">
    <property type="entry name" value="S4"/>
    <property type="match status" value="1"/>
</dbReference>
<dbReference type="NCBIfam" id="NF003717">
    <property type="entry name" value="PRK05327.1"/>
    <property type="match status" value="1"/>
</dbReference>
<sequence>MGRNLDPKSKQERREGVNLFLKGEKNFSPKNPVVKRPYPPGMHGPTSRTRLSGYGTRLREKQKAKKIYRLLERQFRNYFFKASQTTGDTAQNLVRLLETRLDNVVYRLGLAASRDQARQLVNHGHFLVNGKRVSIPSYQARSGDIITVKPLYLKKRYWQEMIPKFAKVETPGWLTFDSQKIEGKVVALPAGEDLTVPFESALIVEFYSR</sequence>
<comment type="caution">
    <text evidence="12">The sequence shown here is derived from an EMBL/GenBank/DDBJ whole genome shotgun (WGS) entry which is preliminary data.</text>
</comment>
<keyword evidence="2 7" id="KW-0699">rRNA-binding</keyword>
<dbReference type="InterPro" id="IPR036986">
    <property type="entry name" value="S4_RNA-bd_sf"/>
</dbReference>
<dbReference type="GO" id="GO:0003735">
    <property type="term" value="F:structural constituent of ribosome"/>
    <property type="evidence" value="ECO:0007669"/>
    <property type="project" value="InterPro"/>
</dbReference>
<dbReference type="SUPFAM" id="SSF55174">
    <property type="entry name" value="Alpha-L RNA-binding motif"/>
    <property type="match status" value="1"/>
</dbReference>
<organism evidence="12 13">
    <name type="scientific">Candidatus Komeilibacteria bacterium RIFCSPLOWO2_01_FULL_45_10</name>
    <dbReference type="NCBI Taxonomy" id="1798550"/>
    <lineage>
        <taxon>Bacteria</taxon>
        <taxon>Candidatus Komeiliibacteriota</taxon>
    </lineage>
</organism>
<evidence type="ECO:0000256" key="9">
    <source>
        <dbReference type="SAM" id="MobiDB-lite"/>
    </source>
</evidence>
<dbReference type="NCBIfam" id="TIGR01017">
    <property type="entry name" value="rpsD_bact"/>
    <property type="match status" value="1"/>
</dbReference>
<dbReference type="PANTHER" id="PTHR11831">
    <property type="entry name" value="30S 40S RIBOSOMAL PROTEIN"/>
    <property type="match status" value="1"/>
</dbReference>
<gene>
    <name evidence="7" type="primary">rpsD</name>
    <name evidence="12" type="ORF">A2927_01865</name>
</gene>
<accession>A0A1G2BHC8</accession>
<dbReference type="Pfam" id="PF00163">
    <property type="entry name" value="Ribosomal_S4"/>
    <property type="match status" value="1"/>
</dbReference>
<dbReference type="SMART" id="SM01390">
    <property type="entry name" value="Ribosomal_S4"/>
    <property type="match status" value="1"/>
</dbReference>
<keyword evidence="4 7" id="KW-0689">Ribosomal protein</keyword>
<feature type="domain" description="RNA-binding S4" evidence="10">
    <location>
        <begin position="99"/>
        <end position="159"/>
    </location>
</feature>
<dbReference type="Gene3D" id="1.10.1050.10">
    <property type="entry name" value="Ribosomal Protein S4 Delta 41, Chain A, domain 1"/>
    <property type="match status" value="1"/>
</dbReference>
<evidence type="ECO:0000256" key="7">
    <source>
        <dbReference type="HAMAP-Rule" id="MF_01306"/>
    </source>
</evidence>
<keyword evidence="3 7" id="KW-0694">RNA-binding</keyword>
<comment type="similarity">
    <text evidence="1 7 8">Belongs to the universal ribosomal protein uS4 family.</text>
</comment>
<feature type="domain" description="Small ribosomal subunit protein uS4 N-terminal" evidence="11">
    <location>
        <begin position="3"/>
        <end position="98"/>
    </location>
</feature>
<dbReference type="Gene3D" id="3.10.290.10">
    <property type="entry name" value="RNA-binding S4 domain"/>
    <property type="match status" value="1"/>
</dbReference>
<dbReference type="PANTHER" id="PTHR11831:SF4">
    <property type="entry name" value="SMALL RIBOSOMAL SUBUNIT PROTEIN US4M"/>
    <property type="match status" value="1"/>
</dbReference>
<evidence type="ECO:0000313" key="12">
    <source>
        <dbReference type="EMBL" id="OGY88591.1"/>
    </source>
</evidence>
<dbReference type="EMBL" id="MHKL01000045">
    <property type="protein sequence ID" value="OGY88591.1"/>
    <property type="molecule type" value="Genomic_DNA"/>
</dbReference>
<dbReference type="PROSITE" id="PS50889">
    <property type="entry name" value="S4"/>
    <property type="match status" value="1"/>
</dbReference>
<comment type="function">
    <text evidence="7">One of the primary rRNA binding proteins, it binds directly to 16S rRNA where it nucleates assembly of the body of the 30S subunit.</text>
</comment>
<dbReference type="GO" id="GO:0042274">
    <property type="term" value="P:ribosomal small subunit biogenesis"/>
    <property type="evidence" value="ECO:0007669"/>
    <property type="project" value="TreeGrafter"/>
</dbReference>
<dbReference type="GO" id="GO:0015935">
    <property type="term" value="C:small ribosomal subunit"/>
    <property type="evidence" value="ECO:0007669"/>
    <property type="project" value="InterPro"/>
</dbReference>
<protein>
    <recommendedName>
        <fullName evidence="6 7">Small ribosomal subunit protein uS4</fullName>
    </recommendedName>
</protein>
<dbReference type="STRING" id="1798550.A2927_01865"/>
<dbReference type="SMART" id="SM00363">
    <property type="entry name" value="S4"/>
    <property type="match status" value="1"/>
</dbReference>